<accession>A0A4Z0P8K8</accession>
<dbReference type="Proteomes" id="UP000298337">
    <property type="component" value="Unassembled WGS sequence"/>
</dbReference>
<keyword evidence="3" id="KW-1185">Reference proteome</keyword>
<dbReference type="InterPro" id="IPR018306">
    <property type="entry name" value="Phage_T5_Orf172_DNA-bd"/>
</dbReference>
<evidence type="ECO:0000313" key="3">
    <source>
        <dbReference type="Proteomes" id="UP000298337"/>
    </source>
</evidence>
<dbReference type="AlphaFoldDB" id="A0A4Z0P8K8"/>
<dbReference type="OrthoDB" id="878605at2"/>
<dbReference type="Pfam" id="PF10544">
    <property type="entry name" value="T5orf172"/>
    <property type="match status" value="1"/>
</dbReference>
<evidence type="ECO:0000259" key="1">
    <source>
        <dbReference type="Pfam" id="PF10544"/>
    </source>
</evidence>
<protein>
    <recommendedName>
        <fullName evidence="1">Bacteriophage T5 Orf172 DNA-binding domain-containing protein</fullName>
    </recommendedName>
</protein>
<name>A0A4Z0P8K8_9BACT</name>
<proteinExistence type="predicted"/>
<organism evidence="2 3">
    <name type="scientific">Hymenobacter fodinae</name>
    <dbReference type="NCBI Taxonomy" id="2510796"/>
    <lineage>
        <taxon>Bacteria</taxon>
        <taxon>Pseudomonadati</taxon>
        <taxon>Bacteroidota</taxon>
        <taxon>Cytophagia</taxon>
        <taxon>Cytophagales</taxon>
        <taxon>Hymenobacteraceae</taxon>
        <taxon>Hymenobacter</taxon>
    </lineage>
</organism>
<feature type="domain" description="Bacteriophage T5 Orf172 DNA-binding" evidence="1">
    <location>
        <begin position="470"/>
        <end position="549"/>
    </location>
</feature>
<reference evidence="2 3" key="1">
    <citation type="submission" date="2019-04" db="EMBL/GenBank/DDBJ databases">
        <authorList>
            <person name="Feng G."/>
            <person name="Zhang J."/>
            <person name="Zhu H."/>
        </authorList>
    </citation>
    <scope>NUCLEOTIDE SEQUENCE [LARGE SCALE GENOMIC DNA]</scope>
    <source>
        <strain evidence="2 3">92R-1</strain>
    </source>
</reference>
<dbReference type="RefSeq" id="WP_135433055.1">
    <property type="nucleotide sequence ID" value="NZ_SRLA01000002.1"/>
</dbReference>
<gene>
    <name evidence="2" type="ORF">EU556_08150</name>
</gene>
<evidence type="ECO:0000313" key="2">
    <source>
        <dbReference type="EMBL" id="TGE07716.1"/>
    </source>
</evidence>
<comment type="caution">
    <text evidence="2">The sequence shown here is derived from an EMBL/GenBank/DDBJ whole genome shotgun (WGS) entry which is preliminary data.</text>
</comment>
<dbReference type="EMBL" id="SRLA01000002">
    <property type="protein sequence ID" value="TGE07716.1"/>
    <property type="molecule type" value="Genomic_DNA"/>
</dbReference>
<sequence>MGKQSNAEEFIAKAQALHGEKYNYSQVAYQTSSSKVIIICPEHGAFEQIPSSHLWGRGCRVCAGTIKLTTTEFIAKARAIHGNKYDYSQVEYTSNKDKVEIICPKHGAFTQKPNGHLDGKGCDTCRRKLITTEEFIARAQAVHGDKYDYSQTVYINRVTKVNIICPEHGLFEQESNGHLRGRGCAACAIINKRTTEADFIKRSCSLHGNKYDYSQVVYQNNSSKVLIICPEHGAFEQTPNGHLGGQGCRKCAGTAKLTTAEFIAKAQEVHDNKYDYSQVVYKSALAKVTIICPEHGAFTQQATAHTFGNGCRLCGITSAAKKKHLGKEIFLARARAAHENKYDYSQVVYTLGVNKVDIICPEHGVFSQTPDSHIKGVGCPACSLLNRPSQIKSLEAFIADAQAVHGEKFDYSLVDYQRASVKVEIICPIHGVFKQTPANHLTGYGCRACGWITGRSSWIEMVGNRESTLYLLRIFSEEEEFYKVGITTHSVKERFRQKHRMPYQYEVLAEYKSTNAGAVYDWEKSILETFAHLAYKPKLYFEGQTECFSECDEILACFPI</sequence>